<dbReference type="Pfam" id="PF08379">
    <property type="entry name" value="Bact_transglu_N"/>
    <property type="match status" value="1"/>
</dbReference>
<dbReference type="InterPro" id="IPR038765">
    <property type="entry name" value="Papain-like_cys_pep_sf"/>
</dbReference>
<sequence>MSTVPHPVPDPEHHSRRPYEVTHRTEYQYAEYVTDSFGRAMLAPRETAHQRVLEHTVEITPEPHVLSEHVDHFGNLSHFYEVRTPHTTLSVLKRSVVEVEWPAPDLARLDGWSVGEAAEIIAAGGVREPTTEEGVGDPPSPPTLDLVEATQYVLPSQLVDLTDEVETYARQVLPEDRPLGQALVALYSQIYRDFRYAKGTTSVKTTLPELLAQREGVCQDFAHLAVGCLRVVGIPARYVSGYIETMPPPGKTKLAGSDATHAWVSAMTPDGGWVDLDPTNDHFADSRYVVTGWGRDFRDVSPLKGVIFTEGRGSTLDVAVDVIRQDRPDPRVHPRPPRPQEAR</sequence>
<dbReference type="Pfam" id="PF01841">
    <property type="entry name" value="Transglut_core"/>
    <property type="match status" value="1"/>
</dbReference>
<evidence type="ECO:0000256" key="1">
    <source>
        <dbReference type="SAM" id="MobiDB-lite"/>
    </source>
</evidence>
<dbReference type="RefSeq" id="WP_068271510.1">
    <property type="nucleotide sequence ID" value="NZ_LQZG01000001.1"/>
</dbReference>
<dbReference type="PANTHER" id="PTHR33490">
    <property type="entry name" value="BLR5614 PROTEIN-RELATED"/>
    <property type="match status" value="1"/>
</dbReference>
<dbReference type="InterPro" id="IPR013589">
    <property type="entry name" value="Bac_transglu_N"/>
</dbReference>
<dbReference type="Gene3D" id="3.10.620.30">
    <property type="match status" value="1"/>
</dbReference>
<evidence type="ECO:0000259" key="2">
    <source>
        <dbReference type="SMART" id="SM00460"/>
    </source>
</evidence>
<dbReference type="STRING" id="262209.AWH69_03570"/>
<dbReference type="InterPro" id="IPR002931">
    <property type="entry name" value="Transglutaminase-like"/>
</dbReference>
<dbReference type="SUPFAM" id="SSF54001">
    <property type="entry name" value="Cysteine proteinases"/>
    <property type="match status" value="1"/>
</dbReference>
<organism evidence="3 4">
    <name type="scientific">Janibacter melonis</name>
    <dbReference type="NCBI Taxonomy" id="262209"/>
    <lineage>
        <taxon>Bacteria</taxon>
        <taxon>Bacillati</taxon>
        <taxon>Actinomycetota</taxon>
        <taxon>Actinomycetes</taxon>
        <taxon>Micrococcales</taxon>
        <taxon>Intrasporangiaceae</taxon>
        <taxon>Janibacter</taxon>
    </lineage>
</organism>
<name>A0A176QGQ7_9MICO</name>
<evidence type="ECO:0000313" key="3">
    <source>
        <dbReference type="EMBL" id="OAB88861.1"/>
    </source>
</evidence>
<gene>
    <name evidence="3" type="ORF">AWH69_03570</name>
</gene>
<protein>
    <recommendedName>
        <fullName evidence="2">Transglutaminase-like domain-containing protein</fullName>
    </recommendedName>
</protein>
<feature type="domain" description="Transglutaminase-like" evidence="2">
    <location>
        <begin position="210"/>
        <end position="280"/>
    </location>
</feature>
<evidence type="ECO:0000313" key="4">
    <source>
        <dbReference type="Proteomes" id="UP000076976"/>
    </source>
</evidence>
<dbReference type="AlphaFoldDB" id="A0A176QGQ7"/>
<dbReference type="SMART" id="SM00460">
    <property type="entry name" value="TGc"/>
    <property type="match status" value="1"/>
</dbReference>
<dbReference type="Proteomes" id="UP000076976">
    <property type="component" value="Unassembled WGS sequence"/>
</dbReference>
<keyword evidence="4" id="KW-1185">Reference proteome</keyword>
<dbReference type="EMBL" id="LQZG01000001">
    <property type="protein sequence ID" value="OAB88861.1"/>
    <property type="molecule type" value="Genomic_DNA"/>
</dbReference>
<reference evidence="3 4" key="1">
    <citation type="submission" date="2016-01" db="EMBL/GenBank/DDBJ databases">
        <title>Janibacter melonis strain CD11_4 genome sequencing and assembly.</title>
        <authorList>
            <person name="Nair G.R."/>
            <person name="Kaur G."/>
            <person name="Chander A.M."/>
            <person name="Mayilraj S."/>
        </authorList>
    </citation>
    <scope>NUCLEOTIDE SEQUENCE [LARGE SCALE GENOMIC DNA]</scope>
    <source>
        <strain evidence="3 4">CD11-4</strain>
    </source>
</reference>
<proteinExistence type="predicted"/>
<accession>A0A176QGQ7</accession>
<dbReference type="PANTHER" id="PTHR33490:SF7">
    <property type="entry name" value="BLR2979 PROTEIN"/>
    <property type="match status" value="1"/>
</dbReference>
<feature type="region of interest" description="Disordered" evidence="1">
    <location>
        <begin position="324"/>
        <end position="343"/>
    </location>
</feature>
<comment type="caution">
    <text evidence="3">The sequence shown here is derived from an EMBL/GenBank/DDBJ whole genome shotgun (WGS) entry which is preliminary data.</text>
</comment>